<comment type="caution">
    <text evidence="3">The sequence shown here is derived from an EMBL/GenBank/DDBJ whole genome shotgun (WGS) entry which is preliminary data.</text>
</comment>
<dbReference type="OrthoDB" id="2382185at2"/>
<keyword evidence="4" id="KW-1185">Reference proteome</keyword>
<protein>
    <recommendedName>
        <fullName evidence="5">Regulatory protein YycH domain-containing protein</fullName>
    </recommendedName>
</protein>
<dbReference type="Gene3D" id="3.30.310.160">
    <property type="entry name" value="YycH protein, domain 2"/>
    <property type="match status" value="1"/>
</dbReference>
<dbReference type="InterPro" id="IPR042274">
    <property type="entry name" value="YycH/YycI_2"/>
</dbReference>
<evidence type="ECO:0000313" key="3">
    <source>
        <dbReference type="EMBL" id="GBG94293.1"/>
    </source>
</evidence>
<proteinExistence type="predicted"/>
<dbReference type="RefSeq" id="WP_124975557.1">
    <property type="nucleotide sequence ID" value="NZ_BFFP01000008.1"/>
</dbReference>
<keyword evidence="2" id="KW-0472">Membrane</keyword>
<reference evidence="3 4" key="1">
    <citation type="journal article" date="2019" name="Int. J. Syst. Evol. Microbiol.">
        <title>Lactobacillus salitolerans sp. nov., a novel lactic acid bacterium isolated from spent mushroom substrates.</title>
        <authorList>
            <person name="Tohno M."/>
            <person name="Tanizawa Y."/>
            <person name="Kojima Y."/>
            <person name="Sakamoto M."/>
            <person name="Nakamura Y."/>
            <person name="Ohkuma M."/>
            <person name="Kobayashi H."/>
        </authorList>
    </citation>
    <scope>NUCLEOTIDE SEQUENCE [LARGE SCALE GENOMIC DNA]</scope>
    <source>
        <strain evidence="3 4">YK43</strain>
    </source>
</reference>
<feature type="transmembrane region" description="Helical" evidence="2">
    <location>
        <begin position="7"/>
        <end position="28"/>
    </location>
</feature>
<evidence type="ECO:0000256" key="1">
    <source>
        <dbReference type="SAM" id="MobiDB-lite"/>
    </source>
</evidence>
<dbReference type="AlphaFoldDB" id="A0A401IRX8"/>
<feature type="region of interest" description="Disordered" evidence="1">
    <location>
        <begin position="37"/>
        <end position="58"/>
    </location>
</feature>
<keyword evidence="2" id="KW-0812">Transmembrane</keyword>
<name>A0A401IRX8_9LACO</name>
<evidence type="ECO:0000313" key="4">
    <source>
        <dbReference type="Proteomes" id="UP000286848"/>
    </source>
</evidence>
<dbReference type="Proteomes" id="UP000286848">
    <property type="component" value="Unassembled WGS sequence"/>
</dbReference>
<gene>
    <name evidence="3" type="ORF">LFYK43_07520</name>
</gene>
<organism evidence="3 4">
    <name type="scientific">Ligilactobacillus salitolerans</name>
    <dbReference type="NCBI Taxonomy" id="1808352"/>
    <lineage>
        <taxon>Bacteria</taxon>
        <taxon>Bacillati</taxon>
        <taxon>Bacillota</taxon>
        <taxon>Bacilli</taxon>
        <taxon>Lactobacillales</taxon>
        <taxon>Lactobacillaceae</taxon>
        <taxon>Ligilactobacillus</taxon>
    </lineage>
</organism>
<dbReference type="CDD" id="cd15787">
    <property type="entry name" value="YycH_N"/>
    <property type="match status" value="1"/>
</dbReference>
<dbReference type="EMBL" id="BFFP01000008">
    <property type="protein sequence ID" value="GBG94293.1"/>
    <property type="molecule type" value="Genomic_DNA"/>
</dbReference>
<keyword evidence="2" id="KW-1133">Transmembrane helix</keyword>
<sequence>MKIKDNILHFVLGAAVVLSVGLSAILWVNPTYLQNNSKETTSSVSKSNGSGDDQTTKTKLSDIYKPTSVIYNHGGHSYVQSSVKLDVIEKVRQDTRTWKVKDAGSTKKYSEKKYQSLLRRDQMAFLTFSDEITSSEVTDLQQKTVQALRGKKFNRVAIQFNKKKPQVYLLNDADRHVTKISLSQGTFTNLRKIVAAKETKETPIDIKKLNDQYVIFYLSSVNVRQYSYLATKDSASIFVTRLMGSSNSSVNSRREDQQMIYYDNSGQRMAVSSKTGAVDYSSYSRDSTANHSLSSELKQGFSRLQDTDRQLDDVRYDEYNANNRQVTYRTYINTYPILADDNYGTYQLSLGGTGSEHIGFSLYFLQVPVPSSKESVELSPTQQVLDKLTQSGISQKKINGIRIGYQRAVNDTSKQVVDLVPTYFVLYNGSWTPYQDILNGKVS</sequence>
<feature type="compositionally biased region" description="Polar residues" evidence="1">
    <location>
        <begin position="37"/>
        <end position="53"/>
    </location>
</feature>
<evidence type="ECO:0008006" key="5">
    <source>
        <dbReference type="Google" id="ProtNLM"/>
    </source>
</evidence>
<evidence type="ECO:0000256" key="2">
    <source>
        <dbReference type="SAM" id="Phobius"/>
    </source>
</evidence>
<accession>A0A401IRX8</accession>